<dbReference type="KEGG" id="cpro:CPRO_13750"/>
<evidence type="ECO:0000313" key="2">
    <source>
        <dbReference type="EMBL" id="SHE60031.1"/>
    </source>
</evidence>
<dbReference type="RefSeq" id="WP_257721894.1">
    <property type="nucleotide sequence ID" value="NZ_CP014223.1"/>
</dbReference>
<reference evidence="2" key="3">
    <citation type="submission" date="2016-11" db="EMBL/GenBank/DDBJ databases">
        <authorList>
            <person name="Varghese N."/>
            <person name="Submissions S."/>
        </authorList>
    </citation>
    <scope>NUCLEOTIDE SEQUENCE</scope>
    <source>
        <strain evidence="2">DSM 1682</strain>
    </source>
</reference>
<dbReference type="EMBL" id="FQUA01000004">
    <property type="protein sequence ID" value="SHE60031.1"/>
    <property type="molecule type" value="Genomic_DNA"/>
</dbReference>
<evidence type="ECO:0008006" key="5">
    <source>
        <dbReference type="Google" id="ProtNLM"/>
    </source>
</evidence>
<dbReference type="EMBL" id="CP014223">
    <property type="protein sequence ID" value="AMJ40968.1"/>
    <property type="molecule type" value="Genomic_DNA"/>
</dbReference>
<dbReference type="Proteomes" id="UP000184204">
    <property type="component" value="Unassembled WGS sequence"/>
</dbReference>
<name>A0A0X1U7Q7_ANAPI</name>
<gene>
    <name evidence="1" type="ORF">CPRO_13750</name>
    <name evidence="2" type="ORF">SAMN02745151_01186</name>
</gene>
<keyword evidence="3" id="KW-1185">Reference proteome</keyword>
<evidence type="ECO:0000313" key="1">
    <source>
        <dbReference type="EMBL" id="AMJ40968.1"/>
    </source>
</evidence>
<accession>A0A0X1U7Q7</accession>
<organism evidence="2 4">
    <name type="scientific">Anaerotignum propionicum DSM 1682</name>
    <dbReference type="NCBI Taxonomy" id="991789"/>
    <lineage>
        <taxon>Bacteria</taxon>
        <taxon>Bacillati</taxon>
        <taxon>Bacillota</taxon>
        <taxon>Clostridia</taxon>
        <taxon>Lachnospirales</taxon>
        <taxon>Anaerotignaceae</taxon>
        <taxon>Anaerotignum</taxon>
    </lineage>
</organism>
<dbReference type="Proteomes" id="UP000068026">
    <property type="component" value="Chromosome"/>
</dbReference>
<sequence length="44" mass="5034">MSKFDICPFCGATLDHGETCDCRCKSIKEETQEICVCQNEEKME</sequence>
<protein>
    <recommendedName>
        <fullName evidence="5">Cysteine-rich CWC</fullName>
    </recommendedName>
</protein>
<evidence type="ECO:0000313" key="3">
    <source>
        <dbReference type="Proteomes" id="UP000068026"/>
    </source>
</evidence>
<reference evidence="3" key="2">
    <citation type="submission" date="2016-01" db="EMBL/GenBank/DDBJ databases">
        <authorList>
            <person name="Poehlein A."/>
            <person name="Schlien K."/>
            <person name="Gottschalk G."/>
            <person name="Buckel W."/>
            <person name="Daniel R."/>
        </authorList>
    </citation>
    <scope>NUCLEOTIDE SEQUENCE [LARGE SCALE GENOMIC DNA]</scope>
    <source>
        <strain evidence="3">X2</strain>
    </source>
</reference>
<proteinExistence type="predicted"/>
<evidence type="ECO:0000313" key="4">
    <source>
        <dbReference type="Proteomes" id="UP000184204"/>
    </source>
</evidence>
<reference evidence="4" key="4">
    <citation type="submission" date="2016-11" db="EMBL/GenBank/DDBJ databases">
        <authorList>
            <person name="Jaros S."/>
            <person name="Januszkiewicz K."/>
            <person name="Wedrychowicz H."/>
        </authorList>
    </citation>
    <scope>NUCLEOTIDE SEQUENCE [LARGE SCALE GENOMIC DNA]</scope>
    <source>
        <strain evidence="4">DSM 1682</strain>
    </source>
</reference>
<reference evidence="1 3" key="1">
    <citation type="journal article" date="2016" name="Genome Announc.">
        <title>Complete Genome Sequence of the Amino Acid-Fermenting Clostridium propionicum X2 (DSM 1682).</title>
        <authorList>
            <person name="Poehlein A."/>
            <person name="Schlien K."/>
            <person name="Chowdhury N.P."/>
            <person name="Gottschalk G."/>
            <person name="Buckel W."/>
            <person name="Daniel R."/>
        </authorList>
    </citation>
    <scope>NUCLEOTIDE SEQUENCE [LARGE SCALE GENOMIC DNA]</scope>
    <source>
        <strain evidence="1 3">X2</strain>
    </source>
</reference>
<dbReference type="AlphaFoldDB" id="A0A0X1U7Q7"/>